<dbReference type="GO" id="GO:0019808">
    <property type="term" value="F:polyamine binding"/>
    <property type="evidence" value="ECO:0007669"/>
    <property type="project" value="InterPro"/>
</dbReference>
<dbReference type="Proteomes" id="UP000243488">
    <property type="component" value="Chromosome"/>
</dbReference>
<comment type="subcellular location">
    <subcellularLocation>
        <location evidence="1 5">Periplasm</location>
    </subcellularLocation>
</comment>
<dbReference type="PRINTS" id="PR00909">
    <property type="entry name" value="SPERMDNBNDNG"/>
</dbReference>
<feature type="chain" id="PRO_5010690019" description="Putrescine-binding periplasmic protein" evidence="6">
    <location>
        <begin position="26"/>
        <end position="365"/>
    </location>
</feature>
<evidence type="ECO:0000256" key="6">
    <source>
        <dbReference type="SAM" id="SignalP"/>
    </source>
</evidence>
<keyword evidence="4 5" id="KW-0574">Periplasm</keyword>
<dbReference type="RefSeq" id="WP_080048773.1">
    <property type="nucleotide sequence ID" value="NZ_CP020100.1"/>
</dbReference>
<gene>
    <name evidence="7" type="ORF">BVH74_03750</name>
</gene>
<evidence type="ECO:0000313" key="8">
    <source>
        <dbReference type="Proteomes" id="UP000243488"/>
    </source>
</evidence>
<dbReference type="GO" id="GO:0015846">
    <property type="term" value="P:polyamine transport"/>
    <property type="evidence" value="ECO:0007669"/>
    <property type="project" value="InterPro"/>
</dbReference>
<organism evidence="7 8">
    <name type="scientific">Halopseudomonas phragmitis</name>
    <dbReference type="NCBI Taxonomy" id="1931241"/>
    <lineage>
        <taxon>Bacteria</taxon>
        <taxon>Pseudomonadati</taxon>
        <taxon>Pseudomonadota</taxon>
        <taxon>Gammaproteobacteria</taxon>
        <taxon>Pseudomonadales</taxon>
        <taxon>Pseudomonadaceae</taxon>
        <taxon>Halopseudomonas</taxon>
    </lineage>
</organism>
<proteinExistence type="inferred from homology"/>
<keyword evidence="3 6" id="KW-0732">Signal</keyword>
<name>A0A1V0B1V4_9GAMM</name>
<comment type="similarity">
    <text evidence="5">Belongs to the bacterial solute-binding protein PotD/PotF family.</text>
</comment>
<reference evidence="7 8" key="1">
    <citation type="submission" date="2017-03" db="EMBL/GenBank/DDBJ databases">
        <title>Complete genome sequence of the novel DNRA strain Pseudomonas sp. S-6-2 isolated from Chinese polluted river sediment. Journal of Biotechnology.</title>
        <authorList>
            <person name="Li J."/>
            <person name="Xiang F."/>
            <person name="Wang L."/>
            <person name="Xi L."/>
            <person name="Liu J."/>
        </authorList>
    </citation>
    <scope>NUCLEOTIDE SEQUENCE [LARGE SCALE GENOMIC DNA]</scope>
    <source>
        <strain evidence="7 8">S-6-2</strain>
    </source>
</reference>
<dbReference type="InterPro" id="IPR001188">
    <property type="entry name" value="Sperm_putr-bd"/>
</dbReference>
<dbReference type="Pfam" id="PF13416">
    <property type="entry name" value="SBP_bac_8"/>
    <property type="match status" value="1"/>
</dbReference>
<dbReference type="EMBL" id="CP020100">
    <property type="protein sequence ID" value="AQZ93918.1"/>
    <property type="molecule type" value="Genomic_DNA"/>
</dbReference>
<dbReference type="STRING" id="1931241.BVH74_03750"/>
<evidence type="ECO:0000256" key="5">
    <source>
        <dbReference type="PIRNR" id="PIRNR019574"/>
    </source>
</evidence>
<dbReference type="SUPFAM" id="SSF53850">
    <property type="entry name" value="Periplasmic binding protein-like II"/>
    <property type="match status" value="1"/>
</dbReference>
<dbReference type="PANTHER" id="PTHR30222">
    <property type="entry name" value="SPERMIDINE/PUTRESCINE-BINDING PERIPLASMIC PROTEIN"/>
    <property type="match status" value="1"/>
</dbReference>
<evidence type="ECO:0000256" key="3">
    <source>
        <dbReference type="ARBA" id="ARBA00022729"/>
    </source>
</evidence>
<dbReference type="KEGG" id="ppha:BVH74_03750"/>
<accession>A0A1V0B1V4</accession>
<feature type="signal peptide" evidence="6">
    <location>
        <begin position="1"/>
        <end position="25"/>
    </location>
</feature>
<dbReference type="InterPro" id="IPR006059">
    <property type="entry name" value="SBP"/>
</dbReference>
<comment type="function">
    <text evidence="5">Required for the activity of the bacterial periplasmic transport system of putrescine.</text>
</comment>
<dbReference type="Gene3D" id="3.40.190.10">
    <property type="entry name" value="Periplasmic binding protein-like II"/>
    <property type="match status" value="2"/>
</dbReference>
<keyword evidence="8" id="KW-1185">Reference proteome</keyword>
<evidence type="ECO:0000256" key="1">
    <source>
        <dbReference type="ARBA" id="ARBA00004418"/>
    </source>
</evidence>
<keyword evidence="2 5" id="KW-0813">Transport</keyword>
<evidence type="ECO:0000313" key="7">
    <source>
        <dbReference type="EMBL" id="AQZ93918.1"/>
    </source>
</evidence>
<dbReference type="PANTHER" id="PTHR30222:SF12">
    <property type="entry name" value="NORSPERMIDINE SENSOR"/>
    <property type="match status" value="1"/>
</dbReference>
<sequence>MKLKPLLPTLGLMLPLSLFATQSQAADVRIYNWFDYTPQSTLDSFQAATGIRPTLDTFDSNEVLEARLMSGRSGYDVVVPSDSFLAKQRQAGAFQKLDKSLLPNLGNLNPDLMQALEGNDPGNEYAVPYMWGTNGIGFNVDKVRAVLGEDAPIDSWALVFDPTYMAKLAQCGVAFLDSPSEILPAALHYLGRDPNSTEADDYAAAEELMLAIQPYVRYFHSSRFLNDLANGEICVAVAWSGSILQADARAQEAGNGVQLEYRIPKEGTQVWFDLMAIPRDAPNPAGAHAFINHILEPEVVAAISNEVGYANPNQAATPLVKESLRTNPGAYPPAQVQARLFTLKPLPIAAERIRTRAWNRIKTGK</sequence>
<dbReference type="AlphaFoldDB" id="A0A1V0B1V4"/>
<dbReference type="GO" id="GO:0042597">
    <property type="term" value="C:periplasmic space"/>
    <property type="evidence" value="ECO:0007669"/>
    <property type="project" value="UniProtKB-SubCell"/>
</dbReference>
<evidence type="ECO:0000256" key="4">
    <source>
        <dbReference type="ARBA" id="ARBA00022764"/>
    </source>
</evidence>
<dbReference type="CDD" id="cd13659">
    <property type="entry name" value="PBP2_PotF"/>
    <property type="match status" value="1"/>
</dbReference>
<protein>
    <recommendedName>
        <fullName evidence="5">Putrescine-binding periplasmic protein</fullName>
    </recommendedName>
</protein>
<evidence type="ECO:0000256" key="2">
    <source>
        <dbReference type="ARBA" id="ARBA00022448"/>
    </source>
</evidence>
<dbReference type="PIRSF" id="PIRSF019574">
    <property type="entry name" value="Periplasmic_polyamine_BP"/>
    <property type="match status" value="1"/>
</dbReference>